<keyword evidence="5 10" id="KW-0808">Transferase</keyword>
<dbReference type="SUPFAM" id="SSF53448">
    <property type="entry name" value="Nucleotide-diphospho-sugar transferases"/>
    <property type="match status" value="1"/>
</dbReference>
<dbReference type="Pfam" id="PF13506">
    <property type="entry name" value="Glyco_transf_21"/>
    <property type="match status" value="1"/>
</dbReference>
<dbReference type="Proteomes" id="UP000030700">
    <property type="component" value="Unassembled WGS sequence"/>
</dbReference>
<evidence type="ECO:0000256" key="5">
    <source>
        <dbReference type="ARBA" id="ARBA00022679"/>
    </source>
</evidence>
<evidence type="ECO:0000256" key="6">
    <source>
        <dbReference type="ARBA" id="ARBA00022692"/>
    </source>
</evidence>
<feature type="transmembrane region" description="Helical" evidence="9">
    <location>
        <begin position="346"/>
        <end position="364"/>
    </location>
</feature>
<evidence type="ECO:0000256" key="4">
    <source>
        <dbReference type="ARBA" id="ARBA00022676"/>
    </source>
</evidence>
<evidence type="ECO:0000256" key="9">
    <source>
        <dbReference type="SAM" id="Phobius"/>
    </source>
</evidence>
<comment type="subcellular location">
    <subcellularLocation>
        <location evidence="1">Membrane</location>
        <topology evidence="1">Multi-pass membrane protein</topology>
    </subcellularLocation>
</comment>
<dbReference type="AlphaFoldDB" id="A0A081BQH3"/>
<evidence type="ECO:0000256" key="1">
    <source>
        <dbReference type="ARBA" id="ARBA00004141"/>
    </source>
</evidence>
<dbReference type="GO" id="GO:0006679">
    <property type="term" value="P:glucosylceramide biosynthetic process"/>
    <property type="evidence" value="ECO:0007669"/>
    <property type="project" value="TreeGrafter"/>
</dbReference>
<proteinExistence type="predicted"/>
<accession>A0A081BQH3</accession>
<keyword evidence="4" id="KW-0328">Glycosyltransferase</keyword>
<evidence type="ECO:0000256" key="8">
    <source>
        <dbReference type="ARBA" id="ARBA00023136"/>
    </source>
</evidence>
<name>A0A081BQH3_9BACT</name>
<gene>
    <name evidence="10" type="ORF">U14_03891</name>
</gene>
<evidence type="ECO:0000256" key="3">
    <source>
        <dbReference type="ARBA" id="ARBA00004991"/>
    </source>
</evidence>
<organism evidence="10">
    <name type="scientific">Candidatus Moduliflexus flocculans</name>
    <dbReference type="NCBI Taxonomy" id="1499966"/>
    <lineage>
        <taxon>Bacteria</taxon>
        <taxon>Candidatus Moduliflexota</taxon>
        <taxon>Candidatus Moduliflexia</taxon>
        <taxon>Candidatus Moduliflexales</taxon>
        <taxon>Candidatus Moduliflexaceae</taxon>
    </lineage>
</organism>
<reference evidence="10" key="1">
    <citation type="journal article" date="2015" name="PeerJ">
        <title>First genomic representation of candidate bacterial phylum KSB3 points to enhanced environmental sensing as a trigger of wastewater bulking.</title>
        <authorList>
            <person name="Sekiguchi Y."/>
            <person name="Ohashi A."/>
            <person name="Parks D.H."/>
            <person name="Yamauchi T."/>
            <person name="Tyson G.W."/>
            <person name="Hugenholtz P."/>
        </authorList>
    </citation>
    <scope>NUCLEOTIDE SEQUENCE [LARGE SCALE GENOMIC DNA]</scope>
</reference>
<keyword evidence="8 9" id="KW-0472">Membrane</keyword>
<dbReference type="GO" id="GO:0008120">
    <property type="term" value="F:ceramide glucosyltransferase activity"/>
    <property type="evidence" value="ECO:0007669"/>
    <property type="project" value="TreeGrafter"/>
</dbReference>
<protein>
    <submittedName>
        <fullName evidence="10">Glycosyltransferase, group 2 family protein</fullName>
    </submittedName>
</protein>
<dbReference type="STRING" id="1499966.U14_03891"/>
<evidence type="ECO:0000256" key="2">
    <source>
        <dbReference type="ARBA" id="ARBA00004760"/>
    </source>
</evidence>
<feature type="transmembrane region" description="Helical" evidence="9">
    <location>
        <begin position="6"/>
        <end position="28"/>
    </location>
</feature>
<feature type="transmembrane region" description="Helical" evidence="9">
    <location>
        <begin position="314"/>
        <end position="334"/>
    </location>
</feature>
<dbReference type="InterPro" id="IPR025993">
    <property type="entry name" value="Ceramide_glucosylTrfase"/>
</dbReference>
<evidence type="ECO:0000313" key="11">
    <source>
        <dbReference type="Proteomes" id="UP000030700"/>
    </source>
</evidence>
<sequence length="394" mass="45335">MEQLSGLLLLDVVGLFVAYLFVVSLKLYPRMFRKYAAKRFQPDYAPRISMFVPCKGVDEFFETNIRTFMQQRYQNATLFFIVESQHDAAYPILRKYVKHARDAYVVVAGLSNFCGQKNYNLLQGIKASEEQDDVYVFLDALTCLTAQQMQELVQPLSDSTITAAVGFRWNLLRNKTLGERLHAFMIGLQWSAMNCVFTKAVWGGATAIRREDFEKMGVREYWLKTVVDDMTLLQMMFQQKRKTIFVPTCVKETYGTVTTVGGAVCWFKRQALYLKYYLRPLWISLLALLAYAAANILCLPLIVTYALLFPSKKIIAFAGAKTAFVLLLMLCCRLMKRPTNDQHSGWSWFLFSPLYLVLSAWAVMLGTFTRVMRWRGIAYHLTFDGTVKKVARTE</sequence>
<dbReference type="HOGENOM" id="CLU_739506_0_0_0"/>
<dbReference type="EMBL" id="DF820458">
    <property type="protein sequence ID" value="GAK52639.1"/>
    <property type="molecule type" value="Genomic_DNA"/>
</dbReference>
<keyword evidence="11" id="KW-1185">Reference proteome</keyword>
<comment type="pathway">
    <text evidence="2">Lipid metabolism; sphingolipid metabolism.</text>
</comment>
<dbReference type="GO" id="GO:0016020">
    <property type="term" value="C:membrane"/>
    <property type="evidence" value="ECO:0007669"/>
    <property type="project" value="UniProtKB-SubCell"/>
</dbReference>
<dbReference type="InterPro" id="IPR029044">
    <property type="entry name" value="Nucleotide-diphossugar_trans"/>
</dbReference>
<evidence type="ECO:0000256" key="7">
    <source>
        <dbReference type="ARBA" id="ARBA00022989"/>
    </source>
</evidence>
<keyword evidence="6 9" id="KW-0812">Transmembrane</keyword>
<evidence type="ECO:0000313" key="10">
    <source>
        <dbReference type="EMBL" id="GAK52639.1"/>
    </source>
</evidence>
<dbReference type="PANTHER" id="PTHR12726:SF0">
    <property type="entry name" value="CERAMIDE GLUCOSYLTRANSFERASE"/>
    <property type="match status" value="1"/>
</dbReference>
<keyword evidence="7 9" id="KW-1133">Transmembrane helix</keyword>
<dbReference type="PANTHER" id="PTHR12726">
    <property type="entry name" value="CERAMIDE GLUCOSYLTRANSFERASE"/>
    <property type="match status" value="1"/>
</dbReference>
<feature type="transmembrane region" description="Helical" evidence="9">
    <location>
        <begin position="281"/>
        <end position="308"/>
    </location>
</feature>
<comment type="pathway">
    <text evidence="3">Sphingolipid metabolism.</text>
</comment>
<dbReference type="Gene3D" id="3.90.550.10">
    <property type="entry name" value="Spore Coat Polysaccharide Biosynthesis Protein SpsA, Chain A"/>
    <property type="match status" value="1"/>
</dbReference>